<dbReference type="RefSeq" id="WP_285674376.1">
    <property type="nucleotide sequence ID" value="NZ_BSYI01000051.1"/>
</dbReference>
<protein>
    <recommendedName>
        <fullName evidence="5">Adenylate cyclase</fullName>
    </recommendedName>
</protein>
<feature type="transmembrane region" description="Helical" evidence="2">
    <location>
        <begin position="132"/>
        <end position="154"/>
    </location>
</feature>
<dbReference type="InterPro" id="IPR011990">
    <property type="entry name" value="TPR-like_helical_dom_sf"/>
</dbReference>
<feature type="compositionally biased region" description="Low complexity" evidence="1">
    <location>
        <begin position="99"/>
        <end position="108"/>
    </location>
</feature>
<evidence type="ECO:0000256" key="2">
    <source>
        <dbReference type="SAM" id="Phobius"/>
    </source>
</evidence>
<dbReference type="EMBL" id="BSYI01000051">
    <property type="protein sequence ID" value="GMG85117.1"/>
    <property type="molecule type" value="Genomic_DNA"/>
</dbReference>
<reference evidence="3 4" key="1">
    <citation type="submission" date="2023-04" db="EMBL/GenBank/DDBJ databases">
        <title>Marinoamorphus aggregata gen. nov., sp. Nov., isolate from tissue of brittle star Ophioplocus japonicus.</title>
        <authorList>
            <person name="Kawano K."/>
            <person name="Sawayama S."/>
            <person name="Nakagawa S."/>
        </authorList>
    </citation>
    <scope>NUCLEOTIDE SEQUENCE [LARGE SCALE GENOMIC DNA]</scope>
    <source>
        <strain evidence="3 4">NKW23</strain>
    </source>
</reference>
<evidence type="ECO:0000313" key="4">
    <source>
        <dbReference type="Proteomes" id="UP001239909"/>
    </source>
</evidence>
<proteinExistence type="predicted"/>
<keyword evidence="2" id="KW-0472">Membrane</keyword>
<keyword evidence="2" id="KW-0812">Transmembrane</keyword>
<keyword evidence="2" id="KW-1133">Transmembrane helix</keyword>
<organism evidence="3 4">
    <name type="scientific">Paralimibaculum aggregatum</name>
    <dbReference type="NCBI Taxonomy" id="3036245"/>
    <lineage>
        <taxon>Bacteria</taxon>
        <taxon>Pseudomonadati</taxon>
        <taxon>Pseudomonadota</taxon>
        <taxon>Alphaproteobacteria</taxon>
        <taxon>Rhodobacterales</taxon>
        <taxon>Paracoccaceae</taxon>
        <taxon>Paralimibaculum</taxon>
    </lineage>
</organism>
<feature type="region of interest" description="Disordered" evidence="1">
    <location>
        <begin position="99"/>
        <end position="125"/>
    </location>
</feature>
<evidence type="ECO:0008006" key="5">
    <source>
        <dbReference type="Google" id="ProtNLM"/>
    </source>
</evidence>
<dbReference type="Proteomes" id="UP001239909">
    <property type="component" value="Unassembled WGS sequence"/>
</dbReference>
<keyword evidence="4" id="KW-1185">Reference proteome</keyword>
<dbReference type="SUPFAM" id="SSF48452">
    <property type="entry name" value="TPR-like"/>
    <property type="match status" value="1"/>
</dbReference>
<evidence type="ECO:0000313" key="3">
    <source>
        <dbReference type="EMBL" id="GMG85117.1"/>
    </source>
</evidence>
<gene>
    <name evidence="3" type="ORF">LNKW23_43330</name>
</gene>
<sequence length="574" mass="61923">MTNPEFTATERRRAFLHFIVEERLAGRARELKGFTIANAVFGRDETFDPKTDPVVRLEARRLRRDLDSYYVGPGAGDPVRISIPRGGYVPLFEARGAAAEPESGPAAPDEIAEPGRIPPPARQARRGRGHGWLRVSAAIAAALLVAAGLLAAFLDQASPPEGQPAEALPRIAILPFKALGPSETNLLLSAGLSSELILNLSRFQGLRLYSPVAPGDLEQTLADFRGSPVPAYILRGVVLTEHERASVHVQLVVARTDEIVWGEAYDLQLAPGAIMALRDTLSAEIATAIGQPYGPLNDDIRQQGTGSTLSSLESYFCVMRAHAYRRHFSVEEAVPVRACLDAAVVRNPEYSDAWAMLGWLQLDAARYHFVPPDRRAAEYAAALASAERALALAPGSVLALKALASIHHHIGNYEIGERLGREALSRNPHDPDTLAQVGWRLAARGKFDEGTRLMERAIERTINPPGWYYHMLAIRHLMEGDPRRMLATAEQAVARGSGFGQFLVASAAGTLGDAQKAASALDALSGYPSLAADPADFMRRHGATEAIVETTMAGYLAARRLASRSSPASAPGRD</sequence>
<comment type="caution">
    <text evidence="3">The sequence shown here is derived from an EMBL/GenBank/DDBJ whole genome shotgun (WGS) entry which is preliminary data.</text>
</comment>
<accession>A0ABQ6LSS2</accession>
<name>A0ABQ6LSS2_9RHOB</name>
<evidence type="ECO:0000256" key="1">
    <source>
        <dbReference type="SAM" id="MobiDB-lite"/>
    </source>
</evidence>
<dbReference type="Gene3D" id="1.25.40.10">
    <property type="entry name" value="Tetratricopeptide repeat domain"/>
    <property type="match status" value="1"/>
</dbReference>